<keyword evidence="3" id="KW-1185">Reference proteome</keyword>
<gene>
    <name evidence="2" type="ORF">GCM10010991_17390</name>
</gene>
<dbReference type="NCBIfam" id="TIGR01550">
    <property type="entry name" value="DOC_P1"/>
    <property type="match status" value="1"/>
</dbReference>
<dbReference type="InterPro" id="IPR036597">
    <property type="entry name" value="Fido-like_dom_sf"/>
</dbReference>
<protein>
    <recommendedName>
        <fullName evidence="1">Fido domain-containing protein</fullName>
    </recommendedName>
</protein>
<dbReference type="GO" id="GO:0016301">
    <property type="term" value="F:kinase activity"/>
    <property type="evidence" value="ECO:0007669"/>
    <property type="project" value="InterPro"/>
</dbReference>
<accession>A0A918DCC8</accession>
<dbReference type="InterPro" id="IPR053737">
    <property type="entry name" value="Type_II_TA_Toxin"/>
</dbReference>
<dbReference type="AlphaFoldDB" id="A0A918DCC8"/>
<dbReference type="InterPro" id="IPR006440">
    <property type="entry name" value="Doc"/>
</dbReference>
<dbReference type="EMBL" id="BMLP01000002">
    <property type="protein sequence ID" value="GGO31405.1"/>
    <property type="molecule type" value="Genomic_DNA"/>
</dbReference>
<reference evidence="2 3" key="1">
    <citation type="journal article" date="2014" name="Int. J. Syst. Evol. Microbiol.">
        <title>Complete genome sequence of Corynebacterium casei LMG S-19264T (=DSM 44701T), isolated from a smear-ripened cheese.</title>
        <authorList>
            <consortium name="US DOE Joint Genome Institute (JGI-PGF)"/>
            <person name="Walter F."/>
            <person name="Albersmeier A."/>
            <person name="Kalinowski J."/>
            <person name="Ruckert C."/>
        </authorList>
    </citation>
    <scope>NUCLEOTIDE SEQUENCE [LARGE SCALE GENOMIC DNA]</scope>
    <source>
        <strain evidence="2 3">CGMCC 1.7029</strain>
    </source>
</reference>
<evidence type="ECO:0000313" key="3">
    <source>
        <dbReference type="Proteomes" id="UP000598196"/>
    </source>
</evidence>
<dbReference type="PROSITE" id="PS51459">
    <property type="entry name" value="FIDO"/>
    <property type="match status" value="1"/>
</dbReference>
<name>A0A918DCC8_9RHOB</name>
<dbReference type="SUPFAM" id="SSF140931">
    <property type="entry name" value="Fic-like"/>
    <property type="match status" value="1"/>
</dbReference>
<feature type="domain" description="Fido" evidence="1">
    <location>
        <begin position="33"/>
        <end position="174"/>
    </location>
</feature>
<proteinExistence type="predicted"/>
<dbReference type="Pfam" id="PF02661">
    <property type="entry name" value="Fic"/>
    <property type="match status" value="1"/>
</dbReference>
<evidence type="ECO:0000259" key="1">
    <source>
        <dbReference type="PROSITE" id="PS51459"/>
    </source>
</evidence>
<organism evidence="2 3">
    <name type="scientific">Gemmobacter aquaticus</name>
    <dbReference type="NCBI Taxonomy" id="490185"/>
    <lineage>
        <taxon>Bacteria</taxon>
        <taxon>Pseudomonadati</taxon>
        <taxon>Pseudomonadota</taxon>
        <taxon>Alphaproteobacteria</taxon>
        <taxon>Rhodobacterales</taxon>
        <taxon>Paracoccaceae</taxon>
        <taxon>Gemmobacter</taxon>
    </lineage>
</organism>
<dbReference type="RefSeq" id="WP_206665016.1">
    <property type="nucleotide sequence ID" value="NZ_BMLP01000002.1"/>
</dbReference>
<dbReference type="Proteomes" id="UP000598196">
    <property type="component" value="Unassembled WGS sequence"/>
</dbReference>
<evidence type="ECO:0000313" key="2">
    <source>
        <dbReference type="EMBL" id="GGO31405.1"/>
    </source>
</evidence>
<comment type="caution">
    <text evidence="2">The sequence shown here is derived from an EMBL/GenBank/DDBJ whole genome shotgun (WGS) entry which is preliminary data.</text>
</comment>
<dbReference type="Gene3D" id="1.20.120.1870">
    <property type="entry name" value="Fic/DOC protein, Fido domain"/>
    <property type="match status" value="1"/>
</dbReference>
<sequence>MNILVTKRLKDERWRIGGAVPAMGDRKLRVHHLSYDDVLDAHFAIADFFYRDEYGMAGVGYRNLDLFISTVERQFVEFGGVQLSRNEFEDIATLLYGIIKNHPFYDANKRTAFLCALLQLHRLGRRITVSEKEFENLMVEIADDSILRKSALKDLQKDNVPRPEITYLARYLQKNSRKNARLERTVKFRELREIVEKNGFKFTTPYRGTIDIVKVEERRIPRFFWGDRIERTNKVIASIAYHGEGVDVPDNTVSLIRQGCGLTDQDGFDGEVLLRDATPTFQMIKSYRTALQNLAYR</sequence>
<dbReference type="InterPro" id="IPR003812">
    <property type="entry name" value="Fido"/>
</dbReference>